<dbReference type="InterPro" id="IPR050105">
    <property type="entry name" value="MoCo_biosynth_MoaA/MoaC"/>
</dbReference>
<dbReference type="EMBL" id="ANOG01001015">
    <property type="protein sequence ID" value="EMI15970.1"/>
    <property type="molecule type" value="Genomic_DNA"/>
</dbReference>
<comment type="caution">
    <text evidence="8">The sequence shown here is derived from an EMBL/GenBank/DDBJ whole genome shotgun (WGS) entry which is preliminary data.</text>
</comment>
<protein>
    <recommendedName>
        <fullName evidence="3">cyclic pyranopterin monophosphate synthase</fullName>
        <ecNumber evidence="3">4.6.1.17</ecNumber>
    </recommendedName>
</protein>
<comment type="pathway">
    <text evidence="2">Cofactor biosynthesis; molybdopterin biosynthesis.</text>
</comment>
<dbReference type="InterPro" id="IPR047594">
    <property type="entry name" value="MoaC_bact/euk"/>
</dbReference>
<comment type="catalytic activity">
    <reaction evidence="1">
        <text>(8S)-3',8-cyclo-7,8-dihydroguanosine 5'-triphosphate = cyclic pyranopterin phosphate + diphosphate</text>
        <dbReference type="Rhea" id="RHEA:49580"/>
        <dbReference type="ChEBI" id="CHEBI:33019"/>
        <dbReference type="ChEBI" id="CHEBI:59648"/>
        <dbReference type="ChEBI" id="CHEBI:131766"/>
        <dbReference type="EC" id="4.6.1.17"/>
    </reaction>
</comment>
<evidence type="ECO:0000256" key="5">
    <source>
        <dbReference type="ARBA" id="ARBA00023239"/>
    </source>
</evidence>
<dbReference type="GO" id="GO:0061799">
    <property type="term" value="F:cyclic pyranopterin monophosphate synthase activity"/>
    <property type="evidence" value="ECO:0007669"/>
    <property type="project" value="UniProtKB-EC"/>
</dbReference>
<gene>
    <name evidence="8" type="ORF">RMSM_07086</name>
</gene>
<dbReference type="InterPro" id="IPR002820">
    <property type="entry name" value="Mopterin_CF_biosynth-C_dom"/>
</dbReference>
<dbReference type="Proteomes" id="UP000011991">
    <property type="component" value="Unassembled WGS sequence"/>
</dbReference>
<name>M5R9C0_9BACT</name>
<dbReference type="NCBIfam" id="NF006870">
    <property type="entry name" value="PRK09364.1"/>
    <property type="match status" value="1"/>
</dbReference>
<accession>M5R9C0</accession>
<dbReference type="InterPro" id="IPR036522">
    <property type="entry name" value="MoaC_sf"/>
</dbReference>
<reference evidence="8 9" key="1">
    <citation type="journal article" date="2013" name="Mar. Genomics">
        <title>Expression of sulfatases in Rhodopirellula baltica and the diversity of sulfatases in the genus Rhodopirellula.</title>
        <authorList>
            <person name="Wegner C.E."/>
            <person name="Richter-Heitmann T."/>
            <person name="Klindworth A."/>
            <person name="Klockow C."/>
            <person name="Richter M."/>
            <person name="Achstetter T."/>
            <person name="Glockner F.O."/>
            <person name="Harder J."/>
        </authorList>
    </citation>
    <scope>NUCLEOTIDE SEQUENCE [LARGE SCALE GENOMIC DNA]</scope>
    <source>
        <strain evidence="8 9">SM1</strain>
    </source>
</reference>
<dbReference type="PATRIC" id="fig|1265738.3.peg.7062"/>
<evidence type="ECO:0000313" key="8">
    <source>
        <dbReference type="EMBL" id="EMI15970.1"/>
    </source>
</evidence>
<dbReference type="AlphaFoldDB" id="M5R9C0"/>
<evidence type="ECO:0000256" key="4">
    <source>
        <dbReference type="ARBA" id="ARBA00023150"/>
    </source>
</evidence>
<dbReference type="GO" id="GO:0006777">
    <property type="term" value="P:Mo-molybdopterin cofactor biosynthetic process"/>
    <property type="evidence" value="ECO:0007669"/>
    <property type="project" value="UniProtKB-KW"/>
</dbReference>
<dbReference type="EC" id="4.6.1.17" evidence="3"/>
<evidence type="ECO:0000256" key="2">
    <source>
        <dbReference type="ARBA" id="ARBA00005046"/>
    </source>
</evidence>
<dbReference type="SUPFAM" id="SSF55040">
    <property type="entry name" value="Molybdenum cofactor biosynthesis protein C, MoaC"/>
    <property type="match status" value="1"/>
</dbReference>
<evidence type="ECO:0000256" key="6">
    <source>
        <dbReference type="ARBA" id="ARBA00055087"/>
    </source>
</evidence>
<keyword evidence="5" id="KW-0456">Lyase</keyword>
<sequence length="165" mass="17299">MSHFDDAGNAHMVDVSAKPVTVREAIASAEIIMAAATADVIRGSKAAKGDVLAVARLAAIQATKLTSQLIPLCHAIPIESVSVDFDWKANSESSSHAGEQQSILVCHVHVRTSAKTGVEMEAMTAASIAALTVYDMVKSIDRGIEIGPVVLEAKSGGKSGDYRRQ</sequence>
<dbReference type="NCBIfam" id="TIGR00581">
    <property type="entry name" value="moaC"/>
    <property type="match status" value="1"/>
</dbReference>
<organism evidence="8 9">
    <name type="scientific">Rhodopirellula maiorica SM1</name>
    <dbReference type="NCBI Taxonomy" id="1265738"/>
    <lineage>
        <taxon>Bacteria</taxon>
        <taxon>Pseudomonadati</taxon>
        <taxon>Planctomycetota</taxon>
        <taxon>Planctomycetia</taxon>
        <taxon>Pirellulales</taxon>
        <taxon>Pirellulaceae</taxon>
        <taxon>Novipirellula</taxon>
    </lineage>
</organism>
<keyword evidence="9" id="KW-1185">Reference proteome</keyword>
<evidence type="ECO:0000259" key="7">
    <source>
        <dbReference type="Pfam" id="PF01967"/>
    </source>
</evidence>
<keyword evidence="4" id="KW-0501">Molybdenum cofactor biosynthesis</keyword>
<comment type="function">
    <text evidence="6">Catalyzes the conversion of (8S)-3',8-cyclo-7,8-dihydroguanosine 5'-triphosphate to cyclic pyranopterin monophosphate (cPMP).</text>
</comment>
<dbReference type="RefSeq" id="WP_008707843.1">
    <property type="nucleotide sequence ID" value="NZ_ANOG01001015.1"/>
</dbReference>
<dbReference type="PANTHER" id="PTHR22960">
    <property type="entry name" value="MOLYBDOPTERIN COFACTOR SYNTHESIS PROTEIN A"/>
    <property type="match status" value="1"/>
</dbReference>
<dbReference type="CDD" id="cd01420">
    <property type="entry name" value="MoaC_PE"/>
    <property type="match status" value="1"/>
</dbReference>
<evidence type="ECO:0000256" key="3">
    <source>
        <dbReference type="ARBA" id="ARBA00012575"/>
    </source>
</evidence>
<evidence type="ECO:0000313" key="9">
    <source>
        <dbReference type="Proteomes" id="UP000011991"/>
    </source>
</evidence>
<feature type="domain" description="Molybdopterin cofactor biosynthesis C (MoaC)" evidence="7">
    <location>
        <begin position="12"/>
        <end position="157"/>
    </location>
</feature>
<dbReference type="Gene3D" id="3.30.70.640">
    <property type="entry name" value="Molybdopterin cofactor biosynthesis C (MoaC) domain"/>
    <property type="match status" value="1"/>
</dbReference>
<proteinExistence type="predicted"/>
<dbReference type="Pfam" id="PF01967">
    <property type="entry name" value="MoaC"/>
    <property type="match status" value="1"/>
</dbReference>
<dbReference type="InterPro" id="IPR023045">
    <property type="entry name" value="MoaC"/>
</dbReference>
<evidence type="ECO:0000256" key="1">
    <source>
        <dbReference type="ARBA" id="ARBA00001637"/>
    </source>
</evidence>
<dbReference type="PANTHER" id="PTHR22960:SF29">
    <property type="entry name" value="CYCLIC PYRANOPTERIN MONOPHOSPHATE SYNTHASE"/>
    <property type="match status" value="1"/>
</dbReference>
<dbReference type="UniPathway" id="UPA00344"/>